<organism evidence="2 3">
    <name type="scientific">Candidatus Blautia merdavium</name>
    <dbReference type="NCBI Taxonomy" id="2838494"/>
    <lineage>
        <taxon>Bacteria</taxon>
        <taxon>Bacillati</taxon>
        <taxon>Bacillota</taxon>
        <taxon>Clostridia</taxon>
        <taxon>Lachnospirales</taxon>
        <taxon>Lachnospiraceae</taxon>
        <taxon>Blautia</taxon>
    </lineage>
</organism>
<accession>A0A9D2PQK3</accession>
<dbReference type="Pfam" id="PF02518">
    <property type="entry name" value="HATPase_c"/>
    <property type="match status" value="1"/>
</dbReference>
<dbReference type="Proteomes" id="UP000823886">
    <property type="component" value="Unassembled WGS sequence"/>
</dbReference>
<proteinExistence type="predicted"/>
<evidence type="ECO:0000259" key="1">
    <source>
        <dbReference type="Pfam" id="PF02518"/>
    </source>
</evidence>
<dbReference type="InterPro" id="IPR003594">
    <property type="entry name" value="HATPase_dom"/>
</dbReference>
<feature type="non-terminal residue" evidence="2">
    <location>
        <position position="1"/>
    </location>
</feature>
<dbReference type="Gene3D" id="3.30.565.10">
    <property type="entry name" value="Histidine kinase-like ATPase, C-terminal domain"/>
    <property type="match status" value="1"/>
</dbReference>
<dbReference type="SUPFAM" id="SSF55874">
    <property type="entry name" value="ATPase domain of HSP90 chaperone/DNA topoisomerase II/histidine kinase"/>
    <property type="match status" value="1"/>
</dbReference>
<comment type="caution">
    <text evidence="2">The sequence shown here is derived from an EMBL/GenBank/DDBJ whole genome shotgun (WGS) entry which is preliminary data.</text>
</comment>
<sequence length="129" mass="14602">SAEAETEYLSIHKMLLQPIVENAIIHGFSDITAGGMIVIIIKKEDRGLYIEISDNGCGMDQQKIEELYECVHHPERYKKTNIGFFNVANRLKAYYGDQYEITIDSHIGKGTRVSIVIKNGGYSHENSCY</sequence>
<dbReference type="PANTHER" id="PTHR34220:SF7">
    <property type="entry name" value="SENSOR HISTIDINE KINASE YPDA"/>
    <property type="match status" value="1"/>
</dbReference>
<dbReference type="AlphaFoldDB" id="A0A9D2PQK3"/>
<gene>
    <name evidence="2" type="ORF">H9753_13200</name>
</gene>
<reference evidence="2" key="2">
    <citation type="submission" date="2021-04" db="EMBL/GenBank/DDBJ databases">
        <authorList>
            <person name="Gilroy R."/>
        </authorList>
    </citation>
    <scope>NUCLEOTIDE SEQUENCE</scope>
    <source>
        <strain evidence="2">ChiBcec2-3848</strain>
    </source>
</reference>
<reference evidence="2" key="1">
    <citation type="journal article" date="2021" name="PeerJ">
        <title>Extensive microbial diversity within the chicken gut microbiome revealed by metagenomics and culture.</title>
        <authorList>
            <person name="Gilroy R."/>
            <person name="Ravi A."/>
            <person name="Getino M."/>
            <person name="Pursley I."/>
            <person name="Horton D.L."/>
            <person name="Alikhan N.F."/>
            <person name="Baker D."/>
            <person name="Gharbi K."/>
            <person name="Hall N."/>
            <person name="Watson M."/>
            <person name="Adriaenssens E.M."/>
            <person name="Foster-Nyarko E."/>
            <person name="Jarju S."/>
            <person name="Secka A."/>
            <person name="Antonio M."/>
            <person name="Oren A."/>
            <person name="Chaudhuri R.R."/>
            <person name="La Ragione R."/>
            <person name="Hildebrand F."/>
            <person name="Pallen M.J."/>
        </authorList>
    </citation>
    <scope>NUCLEOTIDE SEQUENCE</scope>
    <source>
        <strain evidence="2">ChiBcec2-3848</strain>
    </source>
</reference>
<dbReference type="EMBL" id="DWVZ01000183">
    <property type="protein sequence ID" value="HJC64549.1"/>
    <property type="molecule type" value="Genomic_DNA"/>
</dbReference>
<protein>
    <recommendedName>
        <fullName evidence="1">Histidine kinase/HSP90-like ATPase domain-containing protein</fullName>
    </recommendedName>
</protein>
<name>A0A9D2PQK3_9FIRM</name>
<dbReference type="InterPro" id="IPR036890">
    <property type="entry name" value="HATPase_C_sf"/>
</dbReference>
<feature type="domain" description="Histidine kinase/HSP90-like ATPase" evidence="1">
    <location>
        <begin position="15"/>
        <end position="118"/>
    </location>
</feature>
<evidence type="ECO:0000313" key="2">
    <source>
        <dbReference type="EMBL" id="HJC64549.1"/>
    </source>
</evidence>
<dbReference type="PANTHER" id="PTHR34220">
    <property type="entry name" value="SENSOR HISTIDINE KINASE YPDA"/>
    <property type="match status" value="1"/>
</dbReference>
<evidence type="ECO:0000313" key="3">
    <source>
        <dbReference type="Proteomes" id="UP000823886"/>
    </source>
</evidence>
<dbReference type="InterPro" id="IPR050640">
    <property type="entry name" value="Bact_2-comp_sensor_kinase"/>
</dbReference>